<dbReference type="EC" id="6.3.2.17" evidence="8"/>
<keyword evidence="13 23" id="KW-0067">ATP-binding</keyword>
<dbReference type="GO" id="GO:0046872">
    <property type="term" value="F:metal ion binding"/>
    <property type="evidence" value="ECO:0007669"/>
    <property type="project" value="UniProtKB-KW"/>
</dbReference>
<dbReference type="EC" id="6.3.2.12" evidence="7"/>
<dbReference type="GO" id="GO:0005737">
    <property type="term" value="C:cytoplasm"/>
    <property type="evidence" value="ECO:0007669"/>
    <property type="project" value="TreeGrafter"/>
</dbReference>
<evidence type="ECO:0000256" key="8">
    <source>
        <dbReference type="ARBA" id="ARBA00013025"/>
    </source>
</evidence>
<evidence type="ECO:0000313" key="26">
    <source>
        <dbReference type="EMBL" id="NMG04191.1"/>
    </source>
</evidence>
<dbReference type="Pfam" id="PF02875">
    <property type="entry name" value="Mur_ligase_C"/>
    <property type="match status" value="1"/>
</dbReference>
<comment type="function">
    <text evidence="2">Functions in two distinct reactions of the de novo folate biosynthetic pathway. Catalyzes the addition of a glutamate residue to dihydropteroate (7,8-dihydropteroate or H2Pte) to form dihydrofolate (7,8-dihydrofolate monoglutamate or H2Pte-Glu). Also catalyzes successive additions of L-glutamate to tetrahydrofolate or 10-formyltetrahydrofolate or 5,10-methylenetetrahydrofolate, leading to folylpolyglutamate derivatives.</text>
</comment>
<evidence type="ECO:0000256" key="3">
    <source>
        <dbReference type="ARBA" id="ARBA00004799"/>
    </source>
</evidence>
<keyword evidence="10 23" id="KW-0436">Ligase</keyword>
<dbReference type="FunFam" id="3.40.1190.10:FF:000004">
    <property type="entry name" value="Dihydrofolate synthase/folylpolyglutamate synthase"/>
    <property type="match status" value="1"/>
</dbReference>
<evidence type="ECO:0000256" key="12">
    <source>
        <dbReference type="ARBA" id="ARBA00022741"/>
    </source>
</evidence>
<evidence type="ECO:0000259" key="24">
    <source>
        <dbReference type="Pfam" id="PF02875"/>
    </source>
</evidence>
<keyword evidence="11" id="KW-0479">Metal-binding</keyword>
<comment type="catalytic activity">
    <reaction evidence="21">
        <text>(6R)-5,10-methylenetetrahydrofolyl-(gamma-L-Glu)(n) + L-glutamate + ATP = (6R)-5,10-methylenetetrahydrofolyl-(gamma-L-Glu)(n+1) + ADP + phosphate + H(+)</text>
        <dbReference type="Rhea" id="RHEA:51912"/>
        <dbReference type="Rhea" id="RHEA-COMP:13257"/>
        <dbReference type="Rhea" id="RHEA-COMP:13258"/>
        <dbReference type="ChEBI" id="CHEBI:15378"/>
        <dbReference type="ChEBI" id="CHEBI:29985"/>
        <dbReference type="ChEBI" id="CHEBI:30616"/>
        <dbReference type="ChEBI" id="CHEBI:43474"/>
        <dbReference type="ChEBI" id="CHEBI:136572"/>
        <dbReference type="ChEBI" id="CHEBI:456216"/>
        <dbReference type="EC" id="6.3.2.17"/>
    </reaction>
</comment>
<dbReference type="GO" id="GO:0008841">
    <property type="term" value="F:dihydrofolate synthase activity"/>
    <property type="evidence" value="ECO:0007669"/>
    <property type="project" value="UniProtKB-EC"/>
</dbReference>
<dbReference type="Gene3D" id="3.90.190.20">
    <property type="entry name" value="Mur ligase, C-terminal domain"/>
    <property type="match status" value="1"/>
</dbReference>
<dbReference type="Pfam" id="PF08245">
    <property type="entry name" value="Mur_ligase_M"/>
    <property type="match status" value="1"/>
</dbReference>
<comment type="catalytic activity">
    <reaction evidence="20">
        <text>10-formyltetrahydrofolyl-(gamma-L-Glu)(n) + L-glutamate + ATP = 10-formyltetrahydrofolyl-(gamma-L-Glu)(n+1) + ADP + phosphate + H(+)</text>
        <dbReference type="Rhea" id="RHEA:51904"/>
        <dbReference type="Rhea" id="RHEA-COMP:13088"/>
        <dbReference type="Rhea" id="RHEA-COMP:14300"/>
        <dbReference type="ChEBI" id="CHEBI:15378"/>
        <dbReference type="ChEBI" id="CHEBI:29985"/>
        <dbReference type="ChEBI" id="CHEBI:30616"/>
        <dbReference type="ChEBI" id="CHEBI:43474"/>
        <dbReference type="ChEBI" id="CHEBI:134413"/>
        <dbReference type="ChEBI" id="CHEBI:456216"/>
        <dbReference type="EC" id="6.3.2.17"/>
    </reaction>
</comment>
<evidence type="ECO:0000256" key="6">
    <source>
        <dbReference type="ARBA" id="ARBA00011245"/>
    </source>
</evidence>
<dbReference type="PIRSF" id="PIRSF001563">
    <property type="entry name" value="Folylpolyglu_synth"/>
    <property type="match status" value="1"/>
</dbReference>
<comment type="similarity">
    <text evidence="5 23">Belongs to the folylpolyglutamate synthase family.</text>
</comment>
<proteinExistence type="inferred from homology"/>
<evidence type="ECO:0000256" key="10">
    <source>
        <dbReference type="ARBA" id="ARBA00022598"/>
    </source>
</evidence>
<keyword evidence="12 23" id="KW-0547">Nucleotide-binding</keyword>
<keyword evidence="15" id="KW-0289">Folate biosynthesis</keyword>
<dbReference type="InterPro" id="IPR036565">
    <property type="entry name" value="Mur-like_cat_sf"/>
</dbReference>
<feature type="domain" description="Mur ligase central" evidence="25">
    <location>
        <begin position="44"/>
        <end position="183"/>
    </location>
</feature>
<dbReference type="NCBIfam" id="NF008101">
    <property type="entry name" value="PRK10846.1"/>
    <property type="match status" value="1"/>
</dbReference>
<evidence type="ECO:0000256" key="7">
    <source>
        <dbReference type="ARBA" id="ARBA00013023"/>
    </source>
</evidence>
<evidence type="ECO:0000256" key="20">
    <source>
        <dbReference type="ARBA" id="ARBA00047808"/>
    </source>
</evidence>
<dbReference type="RefSeq" id="WP_168988874.1">
    <property type="nucleotide sequence ID" value="NZ_CAWPHM010000001.1"/>
</dbReference>
<evidence type="ECO:0000256" key="14">
    <source>
        <dbReference type="ARBA" id="ARBA00022842"/>
    </source>
</evidence>
<comment type="catalytic activity">
    <reaction evidence="19">
        <text>(6S)-5,6,7,8-tetrahydrofolyl-(gamma-L-Glu)(n) + L-glutamate + ATP = (6S)-5,6,7,8-tetrahydrofolyl-(gamma-L-Glu)(n+1) + ADP + phosphate + H(+)</text>
        <dbReference type="Rhea" id="RHEA:10580"/>
        <dbReference type="Rhea" id="RHEA-COMP:14738"/>
        <dbReference type="Rhea" id="RHEA-COMP:14740"/>
        <dbReference type="ChEBI" id="CHEBI:15378"/>
        <dbReference type="ChEBI" id="CHEBI:29985"/>
        <dbReference type="ChEBI" id="CHEBI:30616"/>
        <dbReference type="ChEBI" id="CHEBI:43474"/>
        <dbReference type="ChEBI" id="CHEBI:141005"/>
        <dbReference type="ChEBI" id="CHEBI:456216"/>
        <dbReference type="EC" id="6.3.2.17"/>
    </reaction>
</comment>
<dbReference type="PANTHER" id="PTHR11136:SF0">
    <property type="entry name" value="DIHYDROFOLATE SYNTHETASE-RELATED"/>
    <property type="match status" value="1"/>
</dbReference>
<protein>
    <recommendedName>
        <fullName evidence="9">Dihydrofolate synthase/folylpolyglutamate synthase</fullName>
        <ecNumber evidence="7">6.3.2.12</ecNumber>
        <ecNumber evidence="8">6.3.2.17</ecNumber>
    </recommendedName>
    <alternativeName>
        <fullName evidence="18">Folylpoly-gamma-glutamate synthetase-dihydrofolate synthetase</fullName>
    </alternativeName>
    <alternativeName>
        <fullName evidence="16">Folylpolyglutamate synthetase</fullName>
    </alternativeName>
    <alternativeName>
        <fullName evidence="17">Tetrahydrofolylpolyglutamate synthase</fullName>
    </alternativeName>
</protein>
<evidence type="ECO:0000256" key="19">
    <source>
        <dbReference type="ARBA" id="ARBA00047493"/>
    </source>
</evidence>
<evidence type="ECO:0000256" key="5">
    <source>
        <dbReference type="ARBA" id="ARBA00008276"/>
    </source>
</evidence>
<comment type="pathway">
    <text evidence="4">Cofactor biosynthesis; tetrahydrofolylpolyglutamate biosynthesis.</text>
</comment>
<evidence type="ECO:0000256" key="23">
    <source>
        <dbReference type="PIRNR" id="PIRNR001563"/>
    </source>
</evidence>
<organism evidence="26 27">
    <name type="scientific">Azoarcus taiwanensis</name>
    <dbReference type="NCBI Taxonomy" id="666964"/>
    <lineage>
        <taxon>Bacteria</taxon>
        <taxon>Pseudomonadati</taxon>
        <taxon>Pseudomonadota</taxon>
        <taxon>Betaproteobacteria</taxon>
        <taxon>Rhodocyclales</taxon>
        <taxon>Zoogloeaceae</taxon>
        <taxon>Azoarcus</taxon>
    </lineage>
</organism>
<dbReference type="GO" id="GO:0046656">
    <property type="term" value="P:folic acid biosynthetic process"/>
    <property type="evidence" value="ECO:0007669"/>
    <property type="project" value="UniProtKB-KW"/>
</dbReference>
<dbReference type="Gene3D" id="3.40.1190.10">
    <property type="entry name" value="Mur-like, catalytic domain"/>
    <property type="match status" value="1"/>
</dbReference>
<evidence type="ECO:0000256" key="9">
    <source>
        <dbReference type="ARBA" id="ARBA00019357"/>
    </source>
</evidence>
<evidence type="ECO:0000256" key="21">
    <source>
        <dbReference type="ARBA" id="ARBA00049035"/>
    </source>
</evidence>
<dbReference type="PANTHER" id="PTHR11136">
    <property type="entry name" value="FOLYLPOLYGLUTAMATE SYNTHASE-RELATED"/>
    <property type="match status" value="1"/>
</dbReference>
<sequence>MTDLDRWLQRLESRNTETIRLGLERVGEVFERLQASMGGTVITVAGTNGKGSVCAMLEAILLASGYSVGLYTSPHVLRYTERVRLNGREVDEQTLVAAFESVESARGETPLTYFEQGTLAAWKVFCDAAPEVVILEVGLGGRLDAVNIVDADCAIVTSVAMDHMEYLGDTRDKIGFEKAGVFRAGRPAICGDPMPPESLLAHAEAIGAPLWISGRDFGFGGDRQQWGYWRYEAPGSAGGLVKRGGLAYPALRGANQLLNAASVLTALELLRDRIPVSMQAVRQGLMLVDLPGRFQVLPGRPTVVLDVAHNPQAAGVLAENLSNMGFYPDTWCVIGMLADKDVEQVAALLSGRIDHWYVASLQGTRGLDCADLAARLRAAGAAPEACFDSPAQAFDAARKAASESDRILVFGSFMTVADVLGFLEDEGKKNARG</sequence>
<dbReference type="Proteomes" id="UP000599523">
    <property type="component" value="Unassembled WGS sequence"/>
</dbReference>
<dbReference type="InterPro" id="IPR004101">
    <property type="entry name" value="Mur_ligase_C"/>
</dbReference>
<dbReference type="AlphaFoldDB" id="A0A972J975"/>
<evidence type="ECO:0000256" key="17">
    <source>
        <dbReference type="ARBA" id="ARBA00030592"/>
    </source>
</evidence>
<comment type="cofactor">
    <cofactor evidence="1">
        <name>Mg(2+)</name>
        <dbReference type="ChEBI" id="CHEBI:18420"/>
    </cofactor>
</comment>
<comment type="subunit">
    <text evidence="6">Monomer.</text>
</comment>
<dbReference type="GO" id="GO:0005524">
    <property type="term" value="F:ATP binding"/>
    <property type="evidence" value="ECO:0007669"/>
    <property type="project" value="UniProtKB-KW"/>
</dbReference>
<dbReference type="GO" id="GO:0004326">
    <property type="term" value="F:tetrahydrofolylpolyglutamate synthase activity"/>
    <property type="evidence" value="ECO:0007669"/>
    <property type="project" value="UniProtKB-EC"/>
</dbReference>
<comment type="caution">
    <text evidence="26">The sequence shown here is derived from an EMBL/GenBank/DDBJ whole genome shotgun (WGS) entry which is preliminary data.</text>
</comment>
<dbReference type="InterPro" id="IPR036615">
    <property type="entry name" value="Mur_ligase_C_dom_sf"/>
</dbReference>
<comment type="pathway">
    <text evidence="3">Cofactor biosynthesis; tetrahydrofolate biosynthesis; 7,8-dihydrofolate from 2-amino-4-hydroxy-6-hydroxymethyl-7,8-dihydropteridine diphosphate and 4-aminobenzoate: step 2/2.</text>
</comment>
<keyword evidence="27" id="KW-1185">Reference proteome</keyword>
<reference evidence="26" key="1">
    <citation type="submission" date="2019-12" db="EMBL/GenBank/DDBJ databases">
        <title>Comparative genomics gives insights into the taxonomy of the Azoarcus-Aromatoleum group and reveals separate origins of nif in the plant-associated Azoarcus and non-plant-associated Aromatoleum sub-groups.</title>
        <authorList>
            <person name="Lafos M."/>
            <person name="Maluk M."/>
            <person name="Batista M."/>
            <person name="Junghare M."/>
            <person name="Carmona M."/>
            <person name="Faoro H."/>
            <person name="Cruz L.M."/>
            <person name="Battistoni F."/>
            <person name="De Souza E."/>
            <person name="Pedrosa F."/>
            <person name="Chen W.-M."/>
            <person name="Poole P.S."/>
            <person name="Dixon R.A."/>
            <person name="James E.K."/>
        </authorList>
    </citation>
    <scope>NUCLEOTIDE SEQUENCE</scope>
    <source>
        <strain evidence="26">NSC3</strain>
    </source>
</reference>
<evidence type="ECO:0000256" key="13">
    <source>
        <dbReference type="ARBA" id="ARBA00022840"/>
    </source>
</evidence>
<accession>A0A972J975</accession>
<dbReference type="InterPro" id="IPR001645">
    <property type="entry name" value="Folylpolyglutamate_synth"/>
</dbReference>
<dbReference type="InterPro" id="IPR013221">
    <property type="entry name" value="Mur_ligase_cen"/>
</dbReference>
<dbReference type="SUPFAM" id="SSF53623">
    <property type="entry name" value="MurD-like peptide ligases, catalytic domain"/>
    <property type="match status" value="1"/>
</dbReference>
<dbReference type="NCBIfam" id="TIGR01499">
    <property type="entry name" value="folC"/>
    <property type="match status" value="1"/>
</dbReference>
<keyword evidence="14" id="KW-0460">Magnesium</keyword>
<evidence type="ECO:0000256" key="16">
    <source>
        <dbReference type="ARBA" id="ARBA00030048"/>
    </source>
</evidence>
<name>A0A972J975_9RHOO</name>
<evidence type="ECO:0000256" key="2">
    <source>
        <dbReference type="ARBA" id="ARBA00002714"/>
    </source>
</evidence>
<evidence type="ECO:0000256" key="15">
    <source>
        <dbReference type="ARBA" id="ARBA00022909"/>
    </source>
</evidence>
<evidence type="ECO:0000259" key="25">
    <source>
        <dbReference type="Pfam" id="PF08245"/>
    </source>
</evidence>
<comment type="catalytic activity">
    <reaction evidence="22">
        <text>7,8-dihydropteroate + L-glutamate + ATP = 7,8-dihydrofolate + ADP + phosphate + H(+)</text>
        <dbReference type="Rhea" id="RHEA:23584"/>
        <dbReference type="ChEBI" id="CHEBI:15378"/>
        <dbReference type="ChEBI" id="CHEBI:17839"/>
        <dbReference type="ChEBI" id="CHEBI:29985"/>
        <dbReference type="ChEBI" id="CHEBI:30616"/>
        <dbReference type="ChEBI" id="CHEBI:43474"/>
        <dbReference type="ChEBI" id="CHEBI:57451"/>
        <dbReference type="ChEBI" id="CHEBI:456216"/>
        <dbReference type="EC" id="6.3.2.12"/>
    </reaction>
</comment>
<evidence type="ECO:0000256" key="4">
    <source>
        <dbReference type="ARBA" id="ARBA00005150"/>
    </source>
</evidence>
<evidence type="ECO:0000256" key="18">
    <source>
        <dbReference type="ARBA" id="ARBA00032510"/>
    </source>
</evidence>
<evidence type="ECO:0000256" key="1">
    <source>
        <dbReference type="ARBA" id="ARBA00001946"/>
    </source>
</evidence>
<evidence type="ECO:0000313" key="27">
    <source>
        <dbReference type="Proteomes" id="UP000599523"/>
    </source>
</evidence>
<gene>
    <name evidence="26" type="primary">folC</name>
    <name evidence="26" type="ORF">GPA21_14625</name>
</gene>
<dbReference type="EMBL" id="WTVM01000100">
    <property type="protein sequence ID" value="NMG04191.1"/>
    <property type="molecule type" value="Genomic_DNA"/>
</dbReference>
<evidence type="ECO:0000256" key="11">
    <source>
        <dbReference type="ARBA" id="ARBA00022723"/>
    </source>
</evidence>
<dbReference type="SUPFAM" id="SSF53244">
    <property type="entry name" value="MurD-like peptide ligases, peptide-binding domain"/>
    <property type="match status" value="1"/>
</dbReference>
<feature type="domain" description="Mur ligase C-terminal" evidence="24">
    <location>
        <begin position="292"/>
        <end position="413"/>
    </location>
</feature>
<evidence type="ECO:0000256" key="22">
    <source>
        <dbReference type="ARBA" id="ARBA00049161"/>
    </source>
</evidence>